<evidence type="ECO:0000313" key="1">
    <source>
        <dbReference type="EMBL" id="KAJ4702657.1"/>
    </source>
</evidence>
<proteinExistence type="predicted"/>
<sequence length="692" mass="80349">MTSNDSPRLVDGVGDGVMNDDNFVRSKERFRSVVWEHFDRVDSDGMRKAVCKYCKSKLVARCTDGTRHLHAHMKTCIMRKQKEISSYSKVKVEEGNENLDTFTSHSKKLRVLKVEEGNANLDTFTFDPNETREMIAKLIIVHEYPLSCVDHEYFKKMIESLNPMFNCVSRNTIKNDIMEIYQMERAKVLSLFERNKSRVAITTDMWTCGSQTMGYTAIIGHFIDDSWILHGKILRFMHVKLPHTGEVLCDTLFNTLMDFNMNRKVSALTVDNCSSNDRMVLFLLEKIDKSDLIMSGRLFHIRCTAHILNLIVEDGLFVISNTIVKVRDSVSYWRTTTKRREKFDEVARRLNISCTRELVLDCTTRWNSTYLMIVVALEYKAVFCRLKLLEIQYKSLPSEQEWELAQILANKLKPFYDVTEIFSGTKYPTSNLFFVHICEIRLSLDEWLGSSYEEIKKMATIMIEKFEKYWKDVHGILALATILDPRYKMKLIEYYFPMIYGDDSLFQIERVHNFCGDLIKDYESKLKLREGSYSSSASSSSHSISHSLMSFSERQAERRLGFRNFVKSNVIEQKKTELQSYLDDGILVDFDNFDILSWWRVNQCQYPLLSKIARDILAIPVSTVNSESAFNAGGRVVSLHRRRLHPNTVEALMCTQSWLRQDDKPILTSMENATNTFMQGDVEDCKEVDEAS</sequence>
<protein>
    <submittedName>
        <fullName evidence="1">Zinc finger BED domain-containing protein</fullName>
    </submittedName>
</protein>
<comment type="caution">
    <text evidence="1">The sequence shown here is derived from an EMBL/GenBank/DDBJ whole genome shotgun (WGS) entry which is preliminary data.</text>
</comment>
<reference evidence="1 2" key="1">
    <citation type="journal article" date="2023" name="Science">
        <title>Complex scaffold remodeling in plant triterpene biosynthesis.</title>
        <authorList>
            <person name="De La Pena R."/>
            <person name="Hodgson H."/>
            <person name="Liu J.C."/>
            <person name="Stephenson M.J."/>
            <person name="Martin A.C."/>
            <person name="Owen C."/>
            <person name="Harkess A."/>
            <person name="Leebens-Mack J."/>
            <person name="Jimenez L.E."/>
            <person name="Osbourn A."/>
            <person name="Sattely E.S."/>
        </authorList>
    </citation>
    <scope>NUCLEOTIDE SEQUENCE [LARGE SCALE GENOMIC DNA]</scope>
    <source>
        <strain evidence="2">cv. JPN11</strain>
        <tissue evidence="1">Leaf</tissue>
    </source>
</reference>
<dbReference type="EMBL" id="CM051406">
    <property type="protein sequence ID" value="KAJ4702657.1"/>
    <property type="molecule type" value="Genomic_DNA"/>
</dbReference>
<dbReference type="Proteomes" id="UP001164539">
    <property type="component" value="Chromosome 13"/>
</dbReference>
<organism evidence="1 2">
    <name type="scientific">Melia azedarach</name>
    <name type="common">Chinaberry tree</name>
    <dbReference type="NCBI Taxonomy" id="155640"/>
    <lineage>
        <taxon>Eukaryota</taxon>
        <taxon>Viridiplantae</taxon>
        <taxon>Streptophyta</taxon>
        <taxon>Embryophyta</taxon>
        <taxon>Tracheophyta</taxon>
        <taxon>Spermatophyta</taxon>
        <taxon>Magnoliopsida</taxon>
        <taxon>eudicotyledons</taxon>
        <taxon>Gunneridae</taxon>
        <taxon>Pentapetalae</taxon>
        <taxon>rosids</taxon>
        <taxon>malvids</taxon>
        <taxon>Sapindales</taxon>
        <taxon>Meliaceae</taxon>
        <taxon>Melia</taxon>
    </lineage>
</organism>
<keyword evidence="2" id="KW-1185">Reference proteome</keyword>
<name>A0ACC1WUU3_MELAZ</name>
<accession>A0ACC1WUU3</accession>
<gene>
    <name evidence="1" type="ORF">OWV82_022669</name>
</gene>
<evidence type="ECO:0000313" key="2">
    <source>
        <dbReference type="Proteomes" id="UP001164539"/>
    </source>
</evidence>